<reference evidence="2" key="1">
    <citation type="submission" date="2021-02" db="EMBL/GenBank/DDBJ databases">
        <title>Natrosporangium hydrolyticum gen. nov., sp. nov, a haloalkaliphilic actinobacterium from a soda solonchak soil.</title>
        <authorList>
            <person name="Sorokin D.Y."/>
            <person name="Khijniak T.V."/>
            <person name="Zakharycheva A.P."/>
            <person name="Boueva O.V."/>
            <person name="Ariskina E.V."/>
            <person name="Hahnke R.L."/>
            <person name="Bunk B."/>
            <person name="Sproer C."/>
            <person name="Schumann P."/>
            <person name="Evtushenko L.I."/>
            <person name="Kublanov I.V."/>
        </authorList>
    </citation>
    <scope>NUCLEOTIDE SEQUENCE</scope>
    <source>
        <strain evidence="2">DSM 106523</strain>
    </source>
</reference>
<dbReference type="AlphaFoldDB" id="A0A895YML3"/>
<dbReference type="PROSITE" id="PS51384">
    <property type="entry name" value="FAD_FR"/>
    <property type="match status" value="1"/>
</dbReference>
<dbReference type="CDD" id="cd06193">
    <property type="entry name" value="siderophore_interacting"/>
    <property type="match status" value="1"/>
</dbReference>
<sequence length="257" mass="28309">MATPQPAAHHRTIKPLARFFDQHRRTGTVTDRELVTPSMWRIRVAADEPLPAEYTPGQHIRLQINDPLSLYGIFRPSDTLRTYTIWEYDPAGDAIELRIHRYDGDGIGIRWVESATVGEPVTFWGPMGEFATRPGPRHLFVGDETATAAFGPMIAGLDPAASVTGILESESPEDDLPLPGPHQLRRVHRRGAPAVASPTLVTALAQQDLPDQPAVAYLAGEARTCQLLLQALVRDRGWPRSAVVVKPFWAAGKRGLH</sequence>
<accession>A0A895YML3</accession>
<dbReference type="GO" id="GO:0016491">
    <property type="term" value="F:oxidoreductase activity"/>
    <property type="evidence" value="ECO:0007669"/>
    <property type="project" value="InterPro"/>
</dbReference>
<name>A0A895YML3_9ACTN</name>
<protein>
    <submittedName>
        <fullName evidence="2">Siderophore-interacting protein</fullName>
    </submittedName>
</protein>
<dbReference type="RefSeq" id="WP_239678776.1">
    <property type="nucleotide sequence ID" value="NZ_CP070499.1"/>
</dbReference>
<dbReference type="PANTHER" id="PTHR30157:SF0">
    <property type="entry name" value="NADPH-DEPENDENT FERRIC-CHELATE REDUCTASE"/>
    <property type="match status" value="1"/>
</dbReference>
<dbReference type="InterPro" id="IPR017927">
    <property type="entry name" value="FAD-bd_FR_type"/>
</dbReference>
<gene>
    <name evidence="2" type="ORF">JQS43_09900</name>
</gene>
<evidence type="ECO:0000313" key="2">
    <source>
        <dbReference type="EMBL" id="QSB16553.1"/>
    </source>
</evidence>
<dbReference type="Gene3D" id="2.40.30.10">
    <property type="entry name" value="Translation factors"/>
    <property type="match status" value="1"/>
</dbReference>
<dbReference type="Proteomes" id="UP000662857">
    <property type="component" value="Chromosome"/>
</dbReference>
<dbReference type="PANTHER" id="PTHR30157">
    <property type="entry name" value="FERRIC REDUCTASE, NADPH-DEPENDENT"/>
    <property type="match status" value="1"/>
</dbReference>
<dbReference type="InterPro" id="IPR007037">
    <property type="entry name" value="SIP_rossman_dom"/>
</dbReference>
<dbReference type="EMBL" id="CP070499">
    <property type="protein sequence ID" value="QSB16553.1"/>
    <property type="molecule type" value="Genomic_DNA"/>
</dbReference>
<organism evidence="2 3">
    <name type="scientific">Natronosporangium hydrolyticum</name>
    <dbReference type="NCBI Taxonomy" id="2811111"/>
    <lineage>
        <taxon>Bacteria</taxon>
        <taxon>Bacillati</taxon>
        <taxon>Actinomycetota</taxon>
        <taxon>Actinomycetes</taxon>
        <taxon>Micromonosporales</taxon>
        <taxon>Micromonosporaceae</taxon>
        <taxon>Natronosporangium</taxon>
    </lineage>
</organism>
<dbReference type="GO" id="GO:0051537">
    <property type="term" value="F:2 iron, 2 sulfur cluster binding"/>
    <property type="evidence" value="ECO:0007669"/>
    <property type="project" value="UniProtKB-KW"/>
</dbReference>
<evidence type="ECO:0000259" key="1">
    <source>
        <dbReference type="PROSITE" id="PS51384"/>
    </source>
</evidence>
<dbReference type="InterPro" id="IPR039374">
    <property type="entry name" value="SIP_fam"/>
</dbReference>
<dbReference type="KEGG" id="nhy:JQS43_09900"/>
<evidence type="ECO:0000313" key="3">
    <source>
        <dbReference type="Proteomes" id="UP000662857"/>
    </source>
</evidence>
<dbReference type="Pfam" id="PF04954">
    <property type="entry name" value="SIP"/>
    <property type="match status" value="1"/>
</dbReference>
<dbReference type="InterPro" id="IPR039261">
    <property type="entry name" value="FNR_nucleotide-bd"/>
</dbReference>
<keyword evidence="3" id="KW-1185">Reference proteome</keyword>
<dbReference type="InterPro" id="IPR017938">
    <property type="entry name" value="Riboflavin_synthase-like_b-brl"/>
</dbReference>
<dbReference type="Gene3D" id="3.40.50.80">
    <property type="entry name" value="Nucleotide-binding domain of ferredoxin-NADP reductase (FNR) module"/>
    <property type="match status" value="1"/>
</dbReference>
<feature type="domain" description="FAD-binding FR-type" evidence="1">
    <location>
        <begin position="22"/>
        <end position="133"/>
    </location>
</feature>
<dbReference type="SUPFAM" id="SSF63380">
    <property type="entry name" value="Riboflavin synthase domain-like"/>
    <property type="match status" value="1"/>
</dbReference>
<proteinExistence type="predicted"/>